<evidence type="ECO:0000259" key="1">
    <source>
        <dbReference type="Pfam" id="PF11716"/>
    </source>
</evidence>
<feature type="domain" description="Mycothiol-dependent maleylpyruvate isomerase metal-binding" evidence="1">
    <location>
        <begin position="18"/>
        <end position="121"/>
    </location>
</feature>
<dbReference type="NCBIfam" id="TIGR03083">
    <property type="entry name" value="maleylpyruvate isomerase family mycothiol-dependent enzyme"/>
    <property type="match status" value="1"/>
</dbReference>
<name>A0A8J3Y7W5_9ACTN</name>
<organism evidence="2 3">
    <name type="scientific">Spirilliplanes yamanashiensis</name>
    <dbReference type="NCBI Taxonomy" id="42233"/>
    <lineage>
        <taxon>Bacteria</taxon>
        <taxon>Bacillati</taxon>
        <taxon>Actinomycetota</taxon>
        <taxon>Actinomycetes</taxon>
        <taxon>Micromonosporales</taxon>
        <taxon>Micromonosporaceae</taxon>
        <taxon>Spirilliplanes</taxon>
    </lineage>
</organism>
<dbReference type="GO" id="GO:0046872">
    <property type="term" value="F:metal ion binding"/>
    <property type="evidence" value="ECO:0007669"/>
    <property type="project" value="InterPro"/>
</dbReference>
<dbReference type="NCBIfam" id="TIGR03086">
    <property type="entry name" value="TIGR03086 family metal-binding protein"/>
    <property type="match status" value="1"/>
</dbReference>
<dbReference type="Gene3D" id="1.20.120.450">
    <property type="entry name" value="dinb family like domain"/>
    <property type="match status" value="1"/>
</dbReference>
<dbReference type="InterPro" id="IPR017520">
    <property type="entry name" value="CHP03086"/>
</dbReference>
<sequence length="186" mass="18698">METNKLVADATAVAVPPLAGVRPERLGAPTPCAGWDVATVANHLRQVLTALHLAARDGTVPPELWERDLAGADAAAIAAQAVAAWERPAAAAIVMGPATMPAGVVAAMLSADLVLHGWDLARATGQDVACPPAAAEAAVAFLGDFADQGRGMGLFAAPVPVPADAGALDRALGLSGRDPAWTPRPA</sequence>
<dbReference type="InterPro" id="IPR024344">
    <property type="entry name" value="MDMPI_metal-binding"/>
</dbReference>
<accession>A0A8J3Y7W5</accession>
<evidence type="ECO:0000313" key="3">
    <source>
        <dbReference type="Proteomes" id="UP000652013"/>
    </source>
</evidence>
<dbReference type="InterPro" id="IPR034660">
    <property type="entry name" value="DinB/YfiT-like"/>
</dbReference>
<dbReference type="RefSeq" id="WP_203938192.1">
    <property type="nucleotide sequence ID" value="NZ_BAAAGJ010000005.1"/>
</dbReference>
<comment type="caution">
    <text evidence="2">The sequence shown here is derived from an EMBL/GenBank/DDBJ whole genome shotgun (WGS) entry which is preliminary data.</text>
</comment>
<protein>
    <submittedName>
        <fullName evidence="2">TIGR03086 family protein</fullName>
    </submittedName>
</protein>
<dbReference type="InterPro" id="IPR017517">
    <property type="entry name" value="Maleyloyr_isom"/>
</dbReference>
<dbReference type="Proteomes" id="UP000652013">
    <property type="component" value="Unassembled WGS sequence"/>
</dbReference>
<keyword evidence="3" id="KW-1185">Reference proteome</keyword>
<dbReference type="SUPFAM" id="SSF109854">
    <property type="entry name" value="DinB/YfiT-like putative metalloenzymes"/>
    <property type="match status" value="1"/>
</dbReference>
<dbReference type="EMBL" id="BOOY01000016">
    <property type="protein sequence ID" value="GIJ02905.1"/>
    <property type="molecule type" value="Genomic_DNA"/>
</dbReference>
<dbReference type="AlphaFoldDB" id="A0A8J3Y7W5"/>
<dbReference type="Pfam" id="PF11716">
    <property type="entry name" value="MDMPI_N"/>
    <property type="match status" value="1"/>
</dbReference>
<proteinExistence type="predicted"/>
<evidence type="ECO:0000313" key="2">
    <source>
        <dbReference type="EMBL" id="GIJ02905.1"/>
    </source>
</evidence>
<reference evidence="2" key="1">
    <citation type="submission" date="2021-01" db="EMBL/GenBank/DDBJ databases">
        <title>Whole genome shotgun sequence of Spirilliplanes yamanashiensis NBRC 15828.</title>
        <authorList>
            <person name="Komaki H."/>
            <person name="Tamura T."/>
        </authorList>
    </citation>
    <scope>NUCLEOTIDE SEQUENCE</scope>
    <source>
        <strain evidence="2">NBRC 15828</strain>
    </source>
</reference>
<gene>
    <name evidence="2" type="ORF">Sya03_22570</name>
</gene>